<keyword evidence="2" id="KW-1185">Reference proteome</keyword>
<evidence type="ECO:0000313" key="2">
    <source>
        <dbReference type="Proteomes" id="UP001479520"/>
    </source>
</evidence>
<accession>A0ABZ2XDG9</accession>
<proteinExistence type="predicted"/>
<name>A0ABZ2XDG9_9RHOO</name>
<protein>
    <submittedName>
        <fullName evidence="1">Uncharacterized protein</fullName>
    </submittedName>
</protein>
<dbReference type="Proteomes" id="UP001479520">
    <property type="component" value="Chromosome"/>
</dbReference>
<dbReference type="RefSeq" id="WP_341742881.1">
    <property type="nucleotide sequence ID" value="NZ_CP151406.1"/>
</dbReference>
<reference evidence="1 2" key="1">
    <citation type="submission" date="2024-04" db="EMBL/GenBank/DDBJ databases">
        <title>Dissimilatory iodate-reducing microorganisms contribute to the enrichment of iodine in groundwater.</title>
        <authorList>
            <person name="Jiang Z."/>
        </authorList>
    </citation>
    <scope>NUCLEOTIDE SEQUENCE [LARGE SCALE GENOMIC DNA]</scope>
    <source>
        <strain evidence="1 2">NCP973</strain>
    </source>
</reference>
<organism evidence="1 2">
    <name type="scientific">Azonexus hydrophilus</name>
    <dbReference type="NCBI Taxonomy" id="418702"/>
    <lineage>
        <taxon>Bacteria</taxon>
        <taxon>Pseudomonadati</taxon>
        <taxon>Pseudomonadota</taxon>
        <taxon>Betaproteobacteria</taxon>
        <taxon>Rhodocyclales</taxon>
        <taxon>Azonexaceae</taxon>
        <taxon>Azonexus</taxon>
    </lineage>
</organism>
<dbReference type="EMBL" id="CP151406">
    <property type="protein sequence ID" value="WZJ19982.1"/>
    <property type="molecule type" value="Genomic_DNA"/>
</dbReference>
<sequence>MNKHERAGAFAKKFFPLLAALAIGVLAGATIVNERYQLWQLSDEYTVRLPPGETPDNICKQLAAAEARTGQALNKYREALEQLQAARDKEPAALDQFSTLLRLNAMRDALMDGGESRPATK</sequence>
<gene>
    <name evidence="1" type="ORF">AADV58_08355</name>
</gene>
<evidence type="ECO:0000313" key="1">
    <source>
        <dbReference type="EMBL" id="WZJ19982.1"/>
    </source>
</evidence>